<evidence type="ECO:0000313" key="1">
    <source>
        <dbReference type="EMBL" id="AIF69861.1"/>
    </source>
</evidence>
<dbReference type="Proteomes" id="UP000027981">
    <property type="component" value="Chromosome"/>
</dbReference>
<dbReference type="EMBL" id="CP006019">
    <property type="protein sequence ID" value="AIF69861.1"/>
    <property type="molecule type" value="Genomic_DNA"/>
</dbReference>
<name>A0A075LUP1_9EURY</name>
<sequence>MKIAGALTDTAKGLDELFYQIKSLAGGKI</sequence>
<organism evidence="1 2">
    <name type="scientific">Palaeococcus pacificus DY20341</name>
    <dbReference type="NCBI Taxonomy" id="1343739"/>
    <lineage>
        <taxon>Archaea</taxon>
        <taxon>Methanobacteriati</taxon>
        <taxon>Methanobacteriota</taxon>
        <taxon>Thermococci</taxon>
        <taxon>Thermococcales</taxon>
        <taxon>Thermococcaceae</taxon>
        <taxon>Palaeococcus</taxon>
    </lineage>
</organism>
<dbReference type="KEGG" id="ppac:PAP_07355"/>
<accession>A0A075LUP1</accession>
<dbReference type="HOGENOM" id="CLU_3408369_0_0_2"/>
<protein>
    <submittedName>
        <fullName evidence="1">Uncharacterized protein</fullName>
    </submittedName>
</protein>
<reference evidence="2" key="1">
    <citation type="submission" date="2013-06" db="EMBL/GenBank/DDBJ databases">
        <title>Complete Genome Sequence of Hyperthermophilic Palaeococcus pacificus DY20341T, Isolated from a Deep-Sea Hydrothermal Sediments.</title>
        <authorList>
            <person name="Zeng X."/>
            <person name="Shao Z."/>
        </authorList>
    </citation>
    <scope>NUCLEOTIDE SEQUENCE [LARGE SCALE GENOMIC DNA]</scope>
    <source>
        <strain evidence="2">DY20341</strain>
    </source>
</reference>
<gene>
    <name evidence="1" type="ORF">PAP_07355</name>
</gene>
<evidence type="ECO:0000313" key="2">
    <source>
        <dbReference type="Proteomes" id="UP000027981"/>
    </source>
</evidence>
<keyword evidence="2" id="KW-1185">Reference proteome</keyword>
<dbReference type="AlphaFoldDB" id="A0A075LUP1"/>
<proteinExistence type="predicted"/>
<reference evidence="1 2" key="2">
    <citation type="journal article" date="2015" name="Genome Announc.">
        <title>Complete Genome Sequence of Hyperthermophilic Piezophilic Archaeon Palaeococcus pacificus DY20341T, Isolated from Deep-Sea Hydrothermal Sediments.</title>
        <authorList>
            <person name="Zeng X."/>
            <person name="Jebbar M."/>
            <person name="Shao Z."/>
        </authorList>
    </citation>
    <scope>NUCLEOTIDE SEQUENCE [LARGE SCALE GENOMIC DNA]</scope>
    <source>
        <strain evidence="1 2">DY20341</strain>
    </source>
</reference>